<organism evidence="1 2">
    <name type="scientific">Panagrolaimus sp. JU765</name>
    <dbReference type="NCBI Taxonomy" id="591449"/>
    <lineage>
        <taxon>Eukaryota</taxon>
        <taxon>Metazoa</taxon>
        <taxon>Ecdysozoa</taxon>
        <taxon>Nematoda</taxon>
        <taxon>Chromadorea</taxon>
        <taxon>Rhabditida</taxon>
        <taxon>Tylenchina</taxon>
        <taxon>Panagrolaimomorpha</taxon>
        <taxon>Panagrolaimoidea</taxon>
        <taxon>Panagrolaimidae</taxon>
        <taxon>Panagrolaimus</taxon>
    </lineage>
</organism>
<dbReference type="Proteomes" id="UP000887576">
    <property type="component" value="Unplaced"/>
</dbReference>
<name>A0AC34Q637_9BILA</name>
<accession>A0AC34Q637</accession>
<evidence type="ECO:0000313" key="2">
    <source>
        <dbReference type="WBParaSite" id="JU765_v2.g13329.t1"/>
    </source>
</evidence>
<reference evidence="2" key="1">
    <citation type="submission" date="2022-11" db="UniProtKB">
        <authorList>
            <consortium name="WormBaseParasite"/>
        </authorList>
    </citation>
    <scope>IDENTIFICATION</scope>
</reference>
<proteinExistence type="predicted"/>
<evidence type="ECO:0000313" key="1">
    <source>
        <dbReference type="Proteomes" id="UP000887576"/>
    </source>
</evidence>
<protein>
    <submittedName>
        <fullName evidence="2">PHD-type domain-containing protein</fullName>
    </submittedName>
</protein>
<sequence>MSAVSTVLSTSVSHKNEGSPRSLSTVSTSSPASTKNHFSPNHSQLSQPNSSAAAATTNVNNSGYPVYGVSPPEASTASASGIGSGGNGPTSTIDGNEIGLSRKENLDYMSHDLGISSQFCSNSETQQSSVSNSDVIIIKDPFDDDFDADVVLRNQLTNPELQQQCLSQYRAQRQALYPITDRMMLQRLPYAFNRPFIPPYPIPSGYQGNPSAYIQRSGAYPTQMPLQPAFVRVPPNQPGMMIPQGVMPPVSCPPQQQSMQAPPAKKSKSKSNKQNAPVPMPQIPPSPMMRMPMDMNRGMPPGVPIQNPYQMQMMMQHMQMQDPKCRPMMPSPLRQPKFTNVGSCFECRRPIASQLPGVICTANRQGCGGPYHFHCARLELPAAEFLKYDEIEWVCRQCSQTRQIHWG</sequence>
<dbReference type="WBParaSite" id="JU765_v2.g13329.t1">
    <property type="protein sequence ID" value="JU765_v2.g13329.t1"/>
    <property type="gene ID" value="JU765_v2.g13329"/>
</dbReference>